<dbReference type="Pfam" id="PF11412">
    <property type="entry name" value="DsbD_N"/>
    <property type="match status" value="1"/>
</dbReference>
<evidence type="ECO:0000256" key="11">
    <source>
        <dbReference type="ARBA" id="ARBA00023002"/>
    </source>
</evidence>
<keyword evidence="12 18" id="KW-0520">NAD</keyword>
<dbReference type="PANTHER" id="PTHR32234">
    <property type="entry name" value="THIOL:DISULFIDE INTERCHANGE PROTEIN DSBD"/>
    <property type="match status" value="1"/>
</dbReference>
<dbReference type="RefSeq" id="WP_239644380.1">
    <property type="nucleotide sequence ID" value="NZ_JMSZ01000032.1"/>
</dbReference>
<dbReference type="PROSITE" id="PS51352">
    <property type="entry name" value="THIOREDOXIN_2"/>
    <property type="match status" value="1"/>
</dbReference>
<dbReference type="SUPFAM" id="SSF52833">
    <property type="entry name" value="Thioredoxin-like"/>
    <property type="match status" value="1"/>
</dbReference>
<dbReference type="Gene3D" id="2.60.40.1250">
    <property type="entry name" value="Thiol:disulfide interchange protein DsbD, N-terminal domain"/>
    <property type="match status" value="1"/>
</dbReference>
<gene>
    <name evidence="18" type="primary">dsbD</name>
    <name evidence="20" type="ORF">ADINL_2389</name>
</gene>
<dbReference type="InterPro" id="IPR035671">
    <property type="entry name" value="DsbD_gamma"/>
</dbReference>
<evidence type="ECO:0000256" key="15">
    <source>
        <dbReference type="ARBA" id="ARBA00023284"/>
    </source>
</evidence>
<evidence type="ECO:0000256" key="3">
    <source>
        <dbReference type="ARBA" id="ARBA00022448"/>
    </source>
</evidence>
<keyword evidence="13 18" id="KW-0472">Membrane</keyword>
<dbReference type="GO" id="GO:0047134">
    <property type="term" value="F:protein-disulfide reductase [NAD(P)H] activity"/>
    <property type="evidence" value="ECO:0007669"/>
    <property type="project" value="UniProtKB-UniRule"/>
</dbReference>
<comment type="similarity">
    <text evidence="2 18">Belongs to the thioredoxin family. DsbD subfamily.</text>
</comment>
<evidence type="ECO:0000256" key="2">
    <source>
        <dbReference type="ARBA" id="ARBA00007241"/>
    </source>
</evidence>
<dbReference type="PATRIC" id="fig|267850.7.peg.2357"/>
<dbReference type="InterPro" id="IPR022910">
    <property type="entry name" value="Thiol_diS_interchange_DbsD"/>
</dbReference>
<keyword evidence="10 18" id="KW-1133">Transmembrane helix</keyword>
<feature type="transmembrane region" description="Helical" evidence="18">
    <location>
        <begin position="276"/>
        <end position="296"/>
    </location>
</feature>
<keyword evidence="8 18" id="KW-0201">Cytochrome c-type biogenesis</keyword>
<evidence type="ECO:0000313" key="21">
    <source>
        <dbReference type="Proteomes" id="UP000027318"/>
    </source>
</evidence>
<comment type="catalytic activity">
    <reaction evidence="16 18">
        <text>[protein]-dithiol + NAD(+) = [protein]-disulfide + NADH + H(+)</text>
        <dbReference type="Rhea" id="RHEA:18749"/>
        <dbReference type="Rhea" id="RHEA-COMP:10593"/>
        <dbReference type="Rhea" id="RHEA-COMP:10594"/>
        <dbReference type="ChEBI" id="CHEBI:15378"/>
        <dbReference type="ChEBI" id="CHEBI:29950"/>
        <dbReference type="ChEBI" id="CHEBI:50058"/>
        <dbReference type="ChEBI" id="CHEBI:57540"/>
        <dbReference type="ChEBI" id="CHEBI:57945"/>
        <dbReference type="EC" id="1.8.1.8"/>
    </reaction>
</comment>
<feature type="transmembrane region" description="Helical" evidence="18">
    <location>
        <begin position="449"/>
        <end position="470"/>
    </location>
</feature>
<dbReference type="STRING" id="267850.ADINL_2389"/>
<feature type="transmembrane region" description="Helical" evidence="18">
    <location>
        <begin position="356"/>
        <end position="377"/>
    </location>
</feature>
<dbReference type="AlphaFoldDB" id="A0A063Y270"/>
<evidence type="ECO:0000256" key="12">
    <source>
        <dbReference type="ARBA" id="ARBA00023027"/>
    </source>
</evidence>
<evidence type="ECO:0000256" key="16">
    <source>
        <dbReference type="ARBA" id="ARBA00047388"/>
    </source>
</evidence>
<dbReference type="InterPro" id="IPR028250">
    <property type="entry name" value="DsbDN"/>
</dbReference>
<reference evidence="20 21" key="1">
    <citation type="journal article" date="2005" name="Int. J. Syst. Evol. Microbiol.">
        <title>Nitrincola lacisaponensis gen. nov., sp. nov., a novel alkaliphilic bacterium isolated from an alkaline, saline lake.</title>
        <authorList>
            <person name="Dimitriu P.A."/>
            <person name="Shukla S.K."/>
            <person name="Conradt J."/>
            <person name="Marquez M.C."/>
            <person name="Ventosa A."/>
            <person name="Maglia A."/>
            <person name="Peyton B.M."/>
            <person name="Pinkart H.C."/>
            <person name="Mormile M.R."/>
        </authorList>
    </citation>
    <scope>NUCLEOTIDE SEQUENCE [LARGE SCALE GENOMIC DNA]</scope>
    <source>
        <strain evidence="20 21">4CA</strain>
    </source>
</reference>
<dbReference type="GO" id="GO:0017004">
    <property type="term" value="P:cytochrome complex assembly"/>
    <property type="evidence" value="ECO:0007669"/>
    <property type="project" value="UniProtKB-UniRule"/>
</dbReference>
<dbReference type="InterPro" id="IPR017937">
    <property type="entry name" value="Thioredoxin_CS"/>
</dbReference>
<evidence type="ECO:0000256" key="9">
    <source>
        <dbReference type="ARBA" id="ARBA00022982"/>
    </source>
</evidence>
<dbReference type="InterPro" id="IPR003834">
    <property type="entry name" value="Cyt_c_assmbl_TM_dom"/>
</dbReference>
<organism evidence="20 21">
    <name type="scientific">Nitrincola lacisaponensis</name>
    <dbReference type="NCBI Taxonomy" id="267850"/>
    <lineage>
        <taxon>Bacteria</taxon>
        <taxon>Pseudomonadati</taxon>
        <taxon>Pseudomonadota</taxon>
        <taxon>Gammaproteobacteria</taxon>
        <taxon>Oceanospirillales</taxon>
        <taxon>Oceanospirillaceae</taxon>
        <taxon>Nitrincola</taxon>
    </lineage>
</organism>
<keyword evidence="7" id="KW-0732">Signal</keyword>
<dbReference type="PANTHER" id="PTHR32234:SF0">
    <property type="entry name" value="THIOL:DISULFIDE INTERCHANGE PROTEIN DSBD"/>
    <property type="match status" value="1"/>
</dbReference>
<comment type="function">
    <text evidence="18">Required to facilitate the formation of correct disulfide bonds in some periplasmic proteins and for the assembly of the periplasmic c-type cytochromes. Acts by transferring electrons from cytoplasmic thioredoxin to the periplasm. This transfer involves a cascade of disulfide bond formation and reduction steps.</text>
</comment>
<dbReference type="Gene3D" id="3.40.30.10">
    <property type="entry name" value="Glutaredoxin"/>
    <property type="match status" value="1"/>
</dbReference>
<dbReference type="Pfam" id="PF13899">
    <property type="entry name" value="Thioredoxin_7"/>
    <property type="match status" value="1"/>
</dbReference>
<sequence>MLKRVLTGLLLVLCWLPGLAVAQFSIWGGSNKAQGPVPVEEAFQFYTQVQEPGVYKLNWTIRDDYYLYRDHLKVEVSDGVELVELWRQPGTPKQDQLFGLVDIWQQQAVAALLVGAEGEGASEAGLTVTYQGCWEGGICYPPVTETIPLASLPLAAGLSWPEGMPPEVATVSDAAGSSDFVSEHGRFTQMLSGSSLPLILGAFFVAGLALSLTPCVFPMIPILSSIIAGQQGRVSTRRALGLSSVYVLAMALTYTLAGVLAGLFGANLQASFQNPWIISAFTLVFVLLALSMFGFYELQLPSGLQNRLNQVSRSQKGGQLTGVAVMGFLSALIVGPCMAAPLAGALIYIGQTGDPLLGGAALFSMSLGMGVPLLLVGTSAGKLLPHAGGWMKAIKAGFGVLLLLLAVWMLDRIVPVQVTMTLTAVILLVTAVYLSALDRLPSPISGWHRFWKGVGLVLLVYGVALLLGVLSGGRSLVYPLQGMGLGAGTVGAASGSTLVFDQTVTSLDALEPLLAEAKAAQQPVMLDFYADWCVTCAEMEFVTFADAEVQESLSGFMKIKVDVTRNDSDSRALNQRYQVFGPPALVFFDQQGEERRDLAVHGVIAPQPLLTQIGRLR</sequence>
<evidence type="ECO:0000256" key="7">
    <source>
        <dbReference type="ARBA" id="ARBA00022729"/>
    </source>
</evidence>
<comment type="caution">
    <text evidence="20">The sequence shown here is derived from an EMBL/GenBank/DDBJ whole genome shotgun (WGS) entry which is preliminary data.</text>
</comment>
<dbReference type="GO" id="GO:0045454">
    <property type="term" value="P:cell redox homeostasis"/>
    <property type="evidence" value="ECO:0007669"/>
    <property type="project" value="TreeGrafter"/>
</dbReference>
<feature type="disulfide bond" description="Redox-active" evidence="18">
    <location>
        <begin position="215"/>
        <end position="337"/>
    </location>
</feature>
<dbReference type="EMBL" id="JMSZ01000032">
    <property type="protein sequence ID" value="KDE39260.1"/>
    <property type="molecule type" value="Genomic_DNA"/>
</dbReference>
<keyword evidence="11 18" id="KW-0560">Oxidoreductase</keyword>
<evidence type="ECO:0000256" key="17">
    <source>
        <dbReference type="ARBA" id="ARBA00047804"/>
    </source>
</evidence>
<feature type="domain" description="Thioredoxin" evidence="19">
    <location>
        <begin position="493"/>
        <end position="617"/>
    </location>
</feature>
<dbReference type="Proteomes" id="UP000027318">
    <property type="component" value="Unassembled WGS sequence"/>
</dbReference>
<evidence type="ECO:0000256" key="5">
    <source>
        <dbReference type="ARBA" id="ARBA00022519"/>
    </source>
</evidence>
<feature type="transmembrane region" description="Helical" evidence="18">
    <location>
        <begin position="416"/>
        <end position="437"/>
    </location>
</feature>
<dbReference type="Pfam" id="PF02683">
    <property type="entry name" value="DsbD_TM"/>
    <property type="match status" value="1"/>
</dbReference>
<evidence type="ECO:0000256" key="18">
    <source>
        <dbReference type="HAMAP-Rule" id="MF_00399"/>
    </source>
</evidence>
<evidence type="ECO:0000256" key="13">
    <source>
        <dbReference type="ARBA" id="ARBA00023136"/>
    </source>
</evidence>
<feature type="disulfide bond" description="Redox-active" evidence="18">
    <location>
        <begin position="533"/>
        <end position="536"/>
    </location>
</feature>
<dbReference type="CDD" id="cd02953">
    <property type="entry name" value="DsbDgamma"/>
    <property type="match status" value="1"/>
</dbReference>
<keyword evidence="6 18" id="KW-0812">Transmembrane</keyword>
<comment type="subcellular location">
    <subcellularLocation>
        <location evidence="1 18">Cell inner membrane</location>
        <topology evidence="1 18">Multi-pass membrane protein</topology>
    </subcellularLocation>
</comment>
<protein>
    <recommendedName>
        <fullName evidence="18">Thiol:disulfide interchange protein DsbD</fullName>
        <ecNumber evidence="18">1.8.1.8</ecNumber>
    </recommendedName>
    <alternativeName>
        <fullName evidence="18">Protein-disulfide reductase</fullName>
        <shortName evidence="18">Disulfide reductase</shortName>
    </alternativeName>
</protein>
<dbReference type="SUPFAM" id="SSF74863">
    <property type="entry name" value="Thiol:disulfide interchange protein DsbD, N-terminal domain (DsbD-alpha)"/>
    <property type="match status" value="1"/>
</dbReference>
<keyword evidence="4 18" id="KW-1003">Cell membrane</keyword>
<evidence type="ECO:0000256" key="10">
    <source>
        <dbReference type="ARBA" id="ARBA00022989"/>
    </source>
</evidence>
<evidence type="ECO:0000256" key="8">
    <source>
        <dbReference type="ARBA" id="ARBA00022748"/>
    </source>
</evidence>
<evidence type="ECO:0000256" key="4">
    <source>
        <dbReference type="ARBA" id="ARBA00022475"/>
    </source>
</evidence>
<dbReference type="EC" id="1.8.1.8" evidence="18"/>
<comment type="catalytic activity">
    <reaction evidence="17 18">
        <text>[protein]-dithiol + NADP(+) = [protein]-disulfide + NADPH + H(+)</text>
        <dbReference type="Rhea" id="RHEA:18753"/>
        <dbReference type="Rhea" id="RHEA-COMP:10593"/>
        <dbReference type="Rhea" id="RHEA-COMP:10594"/>
        <dbReference type="ChEBI" id="CHEBI:15378"/>
        <dbReference type="ChEBI" id="CHEBI:29950"/>
        <dbReference type="ChEBI" id="CHEBI:50058"/>
        <dbReference type="ChEBI" id="CHEBI:57783"/>
        <dbReference type="ChEBI" id="CHEBI:58349"/>
        <dbReference type="EC" id="1.8.1.8"/>
    </reaction>
</comment>
<evidence type="ECO:0000256" key="6">
    <source>
        <dbReference type="ARBA" id="ARBA00022692"/>
    </source>
</evidence>
<evidence type="ECO:0000256" key="1">
    <source>
        <dbReference type="ARBA" id="ARBA00004429"/>
    </source>
</evidence>
<keyword evidence="21" id="KW-1185">Reference proteome</keyword>
<keyword evidence="9 18" id="KW-0249">Electron transport</keyword>
<dbReference type="GO" id="GO:0009055">
    <property type="term" value="F:electron transfer activity"/>
    <property type="evidence" value="ECO:0007669"/>
    <property type="project" value="UniProtKB-UniRule"/>
</dbReference>
<feature type="transmembrane region" description="Helical" evidence="18">
    <location>
        <begin position="239"/>
        <end position="264"/>
    </location>
</feature>
<feature type="disulfide bond" description="Redox-active" evidence="18">
    <location>
        <begin position="133"/>
        <end position="139"/>
    </location>
</feature>
<dbReference type="GO" id="GO:0005886">
    <property type="term" value="C:plasma membrane"/>
    <property type="evidence" value="ECO:0007669"/>
    <property type="project" value="UniProtKB-SubCell"/>
</dbReference>
<dbReference type="InterPro" id="IPR036929">
    <property type="entry name" value="DsbDN_sf"/>
</dbReference>
<accession>A0A063Y270</accession>
<keyword evidence="14 18" id="KW-1015">Disulfide bond</keyword>
<keyword evidence="3 18" id="KW-0813">Transport</keyword>
<dbReference type="InterPro" id="IPR013766">
    <property type="entry name" value="Thioredoxin_domain"/>
</dbReference>
<dbReference type="NCBIfam" id="NF001419">
    <property type="entry name" value="PRK00293.1"/>
    <property type="match status" value="1"/>
</dbReference>
<keyword evidence="5 18" id="KW-0997">Cell inner membrane</keyword>
<feature type="transmembrane region" description="Helical" evidence="18">
    <location>
        <begin position="198"/>
        <end position="227"/>
    </location>
</feature>
<name>A0A063Y270_9GAMM</name>
<evidence type="ECO:0000313" key="20">
    <source>
        <dbReference type="EMBL" id="KDE39260.1"/>
    </source>
</evidence>
<evidence type="ECO:0000259" key="19">
    <source>
        <dbReference type="PROSITE" id="PS51352"/>
    </source>
</evidence>
<dbReference type="InterPro" id="IPR036249">
    <property type="entry name" value="Thioredoxin-like_sf"/>
</dbReference>
<feature type="transmembrane region" description="Helical" evidence="18">
    <location>
        <begin position="317"/>
        <end position="350"/>
    </location>
</feature>
<proteinExistence type="inferred from homology"/>
<dbReference type="HAMAP" id="MF_00399">
    <property type="entry name" value="DbsD"/>
    <property type="match status" value="1"/>
</dbReference>
<evidence type="ECO:0000256" key="14">
    <source>
        <dbReference type="ARBA" id="ARBA00023157"/>
    </source>
</evidence>
<feature type="transmembrane region" description="Helical" evidence="18">
    <location>
        <begin position="389"/>
        <end position="410"/>
    </location>
</feature>
<keyword evidence="15 18" id="KW-0676">Redox-active center</keyword>
<dbReference type="PROSITE" id="PS00194">
    <property type="entry name" value="THIOREDOXIN_1"/>
    <property type="match status" value="1"/>
</dbReference>